<protein>
    <submittedName>
        <fullName evidence="2">Uncharacterized protein</fullName>
    </submittedName>
</protein>
<accession>A0AAV7KVZ2</accession>
<name>A0AAV7KVZ2_PLEWA</name>
<evidence type="ECO:0000313" key="2">
    <source>
        <dbReference type="EMBL" id="KAJ1083646.1"/>
    </source>
</evidence>
<proteinExistence type="predicted"/>
<dbReference type="AlphaFoldDB" id="A0AAV7KVZ2"/>
<gene>
    <name evidence="2" type="ORF">NDU88_003801</name>
</gene>
<reference evidence="2" key="1">
    <citation type="journal article" date="2022" name="bioRxiv">
        <title>Sequencing and chromosome-scale assembly of the giantPleurodeles waltlgenome.</title>
        <authorList>
            <person name="Brown T."/>
            <person name="Elewa A."/>
            <person name="Iarovenko S."/>
            <person name="Subramanian E."/>
            <person name="Araus A.J."/>
            <person name="Petzold A."/>
            <person name="Susuki M."/>
            <person name="Suzuki K.-i.T."/>
            <person name="Hayashi T."/>
            <person name="Toyoda A."/>
            <person name="Oliveira C."/>
            <person name="Osipova E."/>
            <person name="Leigh N.D."/>
            <person name="Simon A."/>
            <person name="Yun M.H."/>
        </authorList>
    </citation>
    <scope>NUCLEOTIDE SEQUENCE</scope>
    <source>
        <strain evidence="2">20211129_DDA</strain>
        <tissue evidence="2">Liver</tissue>
    </source>
</reference>
<dbReference type="Proteomes" id="UP001066276">
    <property type="component" value="Chromosome 12"/>
</dbReference>
<feature type="region of interest" description="Disordered" evidence="1">
    <location>
        <begin position="1"/>
        <end position="146"/>
    </location>
</feature>
<feature type="compositionally biased region" description="Polar residues" evidence="1">
    <location>
        <begin position="1"/>
        <end position="18"/>
    </location>
</feature>
<sequence length="200" mass="22644">MFLRSSGQSSNWQCSAKDSLTFMPRRHQGSRGSLRSQEQRPPTQQRSAGESLTYRPRRHHRLSCSRQHNKLGGQRQPVGVTRTGRNHNTKLCEATRGAALRSEQPWTARRATQPGCNHKLNWGQPIGPRDPRRVTSSNRGQPSRGDATVITARQEMATTQLSMENHSADQELDIEEIIKAAKEVATTCSKDWILKQIRRI</sequence>
<dbReference type="EMBL" id="JANPWB010000016">
    <property type="protein sequence ID" value="KAJ1083646.1"/>
    <property type="molecule type" value="Genomic_DNA"/>
</dbReference>
<comment type="caution">
    <text evidence="2">The sequence shown here is derived from an EMBL/GenBank/DDBJ whole genome shotgun (WGS) entry which is preliminary data.</text>
</comment>
<keyword evidence="3" id="KW-1185">Reference proteome</keyword>
<feature type="compositionally biased region" description="Polar residues" evidence="1">
    <location>
        <begin position="30"/>
        <end position="50"/>
    </location>
</feature>
<feature type="compositionally biased region" description="Basic residues" evidence="1">
    <location>
        <begin position="55"/>
        <end position="69"/>
    </location>
</feature>
<evidence type="ECO:0000256" key="1">
    <source>
        <dbReference type="SAM" id="MobiDB-lite"/>
    </source>
</evidence>
<organism evidence="2 3">
    <name type="scientific">Pleurodeles waltl</name>
    <name type="common">Iberian ribbed newt</name>
    <dbReference type="NCBI Taxonomy" id="8319"/>
    <lineage>
        <taxon>Eukaryota</taxon>
        <taxon>Metazoa</taxon>
        <taxon>Chordata</taxon>
        <taxon>Craniata</taxon>
        <taxon>Vertebrata</taxon>
        <taxon>Euteleostomi</taxon>
        <taxon>Amphibia</taxon>
        <taxon>Batrachia</taxon>
        <taxon>Caudata</taxon>
        <taxon>Salamandroidea</taxon>
        <taxon>Salamandridae</taxon>
        <taxon>Pleurodelinae</taxon>
        <taxon>Pleurodeles</taxon>
    </lineage>
</organism>
<evidence type="ECO:0000313" key="3">
    <source>
        <dbReference type="Proteomes" id="UP001066276"/>
    </source>
</evidence>